<evidence type="ECO:0000313" key="1">
    <source>
        <dbReference type="EMBL" id="KWA63005.1"/>
    </source>
</evidence>
<name>A0A119RQ02_9BURK</name>
<comment type="caution">
    <text evidence="1">The sequence shown here is derived from an EMBL/GenBank/DDBJ whole genome shotgun (WGS) entry which is preliminary data.</text>
</comment>
<evidence type="ECO:0008006" key="3">
    <source>
        <dbReference type="Google" id="ProtNLM"/>
    </source>
</evidence>
<organism evidence="1">
    <name type="scientific">Burkholderia stagnalis</name>
    <dbReference type="NCBI Taxonomy" id="1503054"/>
    <lineage>
        <taxon>Bacteria</taxon>
        <taxon>Pseudomonadati</taxon>
        <taxon>Pseudomonadota</taxon>
        <taxon>Betaproteobacteria</taxon>
        <taxon>Burkholderiales</taxon>
        <taxon>Burkholderiaceae</taxon>
        <taxon>Burkholderia</taxon>
        <taxon>Burkholderia cepacia complex</taxon>
    </lineage>
</organism>
<protein>
    <recommendedName>
        <fullName evidence="3">GIY-YIG nuclease family protein</fullName>
    </recommendedName>
</protein>
<sequence length="128" mass="14193">MALQLIAPQDKYMLKAGVISHDAVIGHLREVLNSFAAKPEYSKFYIGITSDLNTRLASHRANKPDFKWMCPIYQEAGNLVENAFDRLERKAIMKFNAGIKDQSGQLLLQCSNGPGGALPKNLLYILVG</sequence>
<dbReference type="AlphaFoldDB" id="A0A119RQ02"/>
<reference evidence="1 2" key="1">
    <citation type="submission" date="2015-11" db="EMBL/GenBank/DDBJ databases">
        <title>Expanding the genomic diversity of Burkholderia species for the development of highly accurate diagnostics.</title>
        <authorList>
            <person name="Sahl J."/>
            <person name="Keim P."/>
            <person name="Wagner D."/>
        </authorList>
    </citation>
    <scope>NUCLEOTIDE SEQUENCE [LARGE SCALE GENOMIC DNA]</scope>
    <source>
        <strain evidence="1 2">MSMB1960WGS</strain>
    </source>
</reference>
<evidence type="ECO:0000313" key="2">
    <source>
        <dbReference type="Proteomes" id="UP000068603"/>
    </source>
</evidence>
<dbReference type="RefSeq" id="WP_059807544.1">
    <property type="nucleotide sequence ID" value="NZ_LOUZ01000053.1"/>
</dbReference>
<gene>
    <name evidence="1" type="ORF">WT44_13365</name>
</gene>
<dbReference type="EMBL" id="LPHB01000039">
    <property type="protein sequence ID" value="KWA63005.1"/>
    <property type="molecule type" value="Genomic_DNA"/>
</dbReference>
<proteinExistence type="predicted"/>
<dbReference type="Proteomes" id="UP000068603">
    <property type="component" value="Unassembled WGS sequence"/>
</dbReference>
<accession>A0A119RQ02</accession>